<evidence type="ECO:0000256" key="2">
    <source>
        <dbReference type="ARBA" id="ARBA00012076"/>
    </source>
</evidence>
<dbReference type="PROSITE" id="PS00166">
    <property type="entry name" value="ENOYL_COA_HYDRATASE"/>
    <property type="match status" value="1"/>
</dbReference>
<evidence type="ECO:0000313" key="9">
    <source>
        <dbReference type="Proteomes" id="UP000078541"/>
    </source>
</evidence>
<dbReference type="GO" id="GO:0006635">
    <property type="term" value="P:fatty acid beta-oxidation"/>
    <property type="evidence" value="ECO:0007669"/>
    <property type="project" value="TreeGrafter"/>
</dbReference>
<dbReference type="PANTHER" id="PTHR11941">
    <property type="entry name" value="ENOYL-COA HYDRATASE-RELATED"/>
    <property type="match status" value="1"/>
</dbReference>
<evidence type="ECO:0000256" key="3">
    <source>
        <dbReference type="ARBA" id="ARBA00022832"/>
    </source>
</evidence>
<dbReference type="Gene3D" id="1.10.12.10">
    <property type="entry name" value="Lyase 2-enoyl-coa Hydratase, Chain A, domain 2"/>
    <property type="match status" value="1"/>
</dbReference>
<dbReference type="EMBL" id="KQ981693">
    <property type="protein sequence ID" value="KYN37818.1"/>
    <property type="molecule type" value="Genomic_DNA"/>
</dbReference>
<dbReference type="FunFam" id="3.90.226.10:FF:000019">
    <property type="entry name" value="Enoyl-CoA hydratase, mitochondrial"/>
    <property type="match status" value="1"/>
</dbReference>
<dbReference type="InterPro" id="IPR014748">
    <property type="entry name" value="Enoyl-CoA_hydra_C"/>
</dbReference>
<evidence type="ECO:0000256" key="6">
    <source>
        <dbReference type="ARBA" id="ARBA00073937"/>
    </source>
</evidence>
<organism evidence="8 9">
    <name type="scientific">Trachymyrmex septentrionalis</name>
    <dbReference type="NCBI Taxonomy" id="34720"/>
    <lineage>
        <taxon>Eukaryota</taxon>
        <taxon>Metazoa</taxon>
        <taxon>Ecdysozoa</taxon>
        <taxon>Arthropoda</taxon>
        <taxon>Hexapoda</taxon>
        <taxon>Insecta</taxon>
        <taxon>Pterygota</taxon>
        <taxon>Neoptera</taxon>
        <taxon>Endopterygota</taxon>
        <taxon>Hymenoptera</taxon>
        <taxon>Apocrita</taxon>
        <taxon>Aculeata</taxon>
        <taxon>Formicoidea</taxon>
        <taxon>Formicidae</taxon>
        <taxon>Myrmicinae</taxon>
        <taxon>Trachymyrmex</taxon>
    </lineage>
</organism>
<keyword evidence="9" id="KW-1185">Reference proteome</keyword>
<proteinExistence type="inferred from homology"/>
<evidence type="ECO:0000256" key="1">
    <source>
        <dbReference type="ARBA" id="ARBA00005254"/>
    </source>
</evidence>
<dbReference type="FunFam" id="1.10.12.10:FF:000001">
    <property type="entry name" value="Probable enoyl-CoA hydratase, mitochondrial"/>
    <property type="match status" value="1"/>
</dbReference>
<dbReference type="Pfam" id="PF00378">
    <property type="entry name" value="ECH_1"/>
    <property type="match status" value="1"/>
</dbReference>
<dbReference type="InterPro" id="IPR029045">
    <property type="entry name" value="ClpP/crotonase-like_dom_sf"/>
</dbReference>
<evidence type="ECO:0000256" key="4">
    <source>
        <dbReference type="ARBA" id="ARBA00023098"/>
    </source>
</evidence>
<dbReference type="EC" id="4.2.1.17" evidence="2"/>
<dbReference type="Proteomes" id="UP000078541">
    <property type="component" value="Unassembled WGS sequence"/>
</dbReference>
<dbReference type="CDD" id="cd06558">
    <property type="entry name" value="crotonase-like"/>
    <property type="match status" value="1"/>
</dbReference>
<reference evidence="8 9" key="1">
    <citation type="submission" date="2016-03" db="EMBL/GenBank/DDBJ databases">
        <title>Trachymyrmex septentrionalis WGS genome.</title>
        <authorList>
            <person name="Nygaard S."/>
            <person name="Hu H."/>
            <person name="Boomsma J."/>
            <person name="Zhang G."/>
        </authorList>
    </citation>
    <scope>NUCLEOTIDE SEQUENCE [LARGE SCALE GENOMIC DNA]</scope>
    <source>
        <strain evidence="8">Tsep2-gDNA-1</strain>
        <tissue evidence="8">Whole body</tissue>
    </source>
</reference>
<keyword evidence="5" id="KW-0456">Lyase</keyword>
<dbReference type="GO" id="GO:0005739">
    <property type="term" value="C:mitochondrion"/>
    <property type="evidence" value="ECO:0007669"/>
    <property type="project" value="TreeGrafter"/>
</dbReference>
<evidence type="ECO:0000256" key="5">
    <source>
        <dbReference type="ARBA" id="ARBA00023239"/>
    </source>
</evidence>
<dbReference type="AlphaFoldDB" id="A0A195FBN0"/>
<dbReference type="STRING" id="34720.A0A195FBN0"/>
<dbReference type="KEGG" id="tsep:108750041"/>
<comment type="similarity">
    <text evidence="1 7">Belongs to the enoyl-CoA hydratase/isomerase family.</text>
</comment>
<dbReference type="SUPFAM" id="SSF52096">
    <property type="entry name" value="ClpP/crotonase"/>
    <property type="match status" value="1"/>
</dbReference>
<evidence type="ECO:0000313" key="8">
    <source>
        <dbReference type="EMBL" id="KYN37818.1"/>
    </source>
</evidence>
<accession>A0A195FBN0</accession>
<dbReference type="InterPro" id="IPR001753">
    <property type="entry name" value="Enoyl-CoA_hydra/iso"/>
</dbReference>
<evidence type="ECO:0000256" key="7">
    <source>
        <dbReference type="RuleBase" id="RU003707"/>
    </source>
</evidence>
<gene>
    <name evidence="8" type="ORF">ALC56_08017</name>
</gene>
<keyword evidence="4" id="KW-0443">Lipid metabolism</keyword>
<sequence>MSVSRVSQILFSRVSHAARKPQQFATPVFRCYSCQTGIYEFLKLETAGEKKNVGVVTLNRPKALNALCDQLMSEISQALEHFNSDSSIAAIVLTGSEKAFAAGADIKEMKDNSYASNLKLNFIAGWNVVAKSRKPIIAAVNGYALGGGNELAMMCDIIYAGDKAKFGQPEIAIGTIPGAGGTQRLTRVVGKSKAMEMILTGNMISAEEAEKSGLVSKVFPADKVVEEAVKLGEKIATHSQLIVAIAKEAVNAAYETTLQQGLLFEQRLFHSTFSLADRKEGMAAFLEKRSPRYTNQ</sequence>
<dbReference type="PANTHER" id="PTHR11941:SF54">
    <property type="entry name" value="ENOYL-COA HYDRATASE, MITOCHONDRIAL"/>
    <property type="match status" value="1"/>
</dbReference>
<keyword evidence="3" id="KW-0276">Fatty acid metabolism</keyword>
<protein>
    <recommendedName>
        <fullName evidence="6">Probable enoyl-CoA hydratase, mitochondrial</fullName>
        <ecNumber evidence="2">4.2.1.17</ecNumber>
    </recommendedName>
</protein>
<dbReference type="Gene3D" id="3.90.226.10">
    <property type="entry name" value="2-enoyl-CoA Hydratase, Chain A, domain 1"/>
    <property type="match status" value="1"/>
</dbReference>
<name>A0A195FBN0_9HYME</name>
<dbReference type="InterPro" id="IPR018376">
    <property type="entry name" value="Enoyl-CoA_hyd/isom_CS"/>
</dbReference>
<dbReference type="GO" id="GO:0004300">
    <property type="term" value="F:enoyl-CoA hydratase activity"/>
    <property type="evidence" value="ECO:0007669"/>
    <property type="project" value="UniProtKB-EC"/>
</dbReference>
<dbReference type="OrthoDB" id="2018133at2759"/>